<evidence type="ECO:0000313" key="1">
    <source>
        <dbReference type="EMBL" id="MDA7425712.1"/>
    </source>
</evidence>
<accession>A0ABT4XUY8</accession>
<dbReference type="InterPro" id="IPR007948">
    <property type="entry name" value="DUF736"/>
</dbReference>
<keyword evidence="2" id="KW-1185">Reference proteome</keyword>
<reference evidence="1 2" key="1">
    <citation type="submission" date="2023-01" db="EMBL/GenBank/DDBJ databases">
        <title>Thalassococcus onchidii sp. nov., isolated from a marine invertebrate from the South China Sea.</title>
        <authorList>
            <person name="Xu S."/>
            <person name="Liu Z."/>
            <person name="Xu Y."/>
        </authorList>
    </citation>
    <scope>NUCLEOTIDE SEQUENCE [LARGE SCALE GENOMIC DNA]</scope>
    <source>
        <strain evidence="1 2">KCTC 32084</strain>
    </source>
</reference>
<organism evidence="1 2">
    <name type="scientific">Thalassococcus lentus</name>
    <dbReference type="NCBI Taxonomy" id="1210524"/>
    <lineage>
        <taxon>Bacteria</taxon>
        <taxon>Pseudomonadati</taxon>
        <taxon>Pseudomonadota</taxon>
        <taxon>Alphaproteobacteria</taxon>
        <taxon>Rhodobacterales</taxon>
        <taxon>Roseobacteraceae</taxon>
        <taxon>Thalassococcus</taxon>
    </lineage>
</organism>
<dbReference type="Pfam" id="PF05284">
    <property type="entry name" value="DUF736"/>
    <property type="match status" value="1"/>
</dbReference>
<proteinExistence type="predicted"/>
<protein>
    <submittedName>
        <fullName evidence="1">DUF736 family protein</fullName>
    </submittedName>
</protein>
<dbReference type="RefSeq" id="WP_271433070.1">
    <property type="nucleotide sequence ID" value="NZ_JAQIOY010000004.1"/>
</dbReference>
<evidence type="ECO:0000313" key="2">
    <source>
        <dbReference type="Proteomes" id="UP001210720"/>
    </source>
</evidence>
<gene>
    <name evidence="1" type="ORF">PFY00_13345</name>
</gene>
<name>A0ABT4XUY8_9RHOB</name>
<sequence length="104" mass="11645">MPAIGHVKLLENGSYKGRLATLSIRREIQIIPVEKFNDAMPDFRVMADDVELGGGWKRLNRTNGNEYISLSLAAPEFGPRTIYANLGKKPDTKDEFALIWNPAD</sequence>
<dbReference type="EMBL" id="JAQIOY010000004">
    <property type="protein sequence ID" value="MDA7425712.1"/>
    <property type="molecule type" value="Genomic_DNA"/>
</dbReference>
<comment type="caution">
    <text evidence="1">The sequence shown here is derived from an EMBL/GenBank/DDBJ whole genome shotgun (WGS) entry which is preliminary data.</text>
</comment>
<dbReference type="Proteomes" id="UP001210720">
    <property type="component" value="Unassembled WGS sequence"/>
</dbReference>